<keyword evidence="3" id="KW-1185">Reference proteome</keyword>
<comment type="caution">
    <text evidence="2">The sequence shown here is derived from an EMBL/GenBank/DDBJ whole genome shotgun (WGS) entry which is preliminary data.</text>
</comment>
<sequence length="127" mass="13138">MRGYGPIMVRPWAALAAALLVGGCGSGTGDLARHVAEEFVSAASAGDPARMCALLTERAREGVDDCSTVDVPGDGEVLDVEVWGDAARVRTSSDTLFLREVSAGWRVSGAGCDPVPDRPYTCEVGGP</sequence>
<evidence type="ECO:0000256" key="1">
    <source>
        <dbReference type="SAM" id="SignalP"/>
    </source>
</evidence>
<dbReference type="Proteomes" id="UP000282084">
    <property type="component" value="Unassembled WGS sequence"/>
</dbReference>
<accession>A0A495VZ77</accession>
<proteinExistence type="predicted"/>
<feature type="chain" id="PRO_5038895366" description="Lipoprotein" evidence="1">
    <location>
        <begin position="17"/>
        <end position="127"/>
    </location>
</feature>
<organism evidence="2 3">
    <name type="scientific">Saccharothrix australiensis</name>
    <dbReference type="NCBI Taxonomy" id="2072"/>
    <lineage>
        <taxon>Bacteria</taxon>
        <taxon>Bacillati</taxon>
        <taxon>Actinomycetota</taxon>
        <taxon>Actinomycetes</taxon>
        <taxon>Pseudonocardiales</taxon>
        <taxon>Pseudonocardiaceae</taxon>
        <taxon>Saccharothrix</taxon>
    </lineage>
</organism>
<protein>
    <recommendedName>
        <fullName evidence="4">Lipoprotein</fullName>
    </recommendedName>
</protein>
<keyword evidence="1" id="KW-0732">Signal</keyword>
<name>A0A495VZ77_9PSEU</name>
<gene>
    <name evidence="2" type="ORF">C8E97_2626</name>
</gene>
<dbReference type="PROSITE" id="PS51257">
    <property type="entry name" value="PROKAR_LIPOPROTEIN"/>
    <property type="match status" value="1"/>
</dbReference>
<evidence type="ECO:0000313" key="2">
    <source>
        <dbReference type="EMBL" id="RKT54037.1"/>
    </source>
</evidence>
<dbReference type="AlphaFoldDB" id="A0A495VZ77"/>
<feature type="signal peptide" evidence="1">
    <location>
        <begin position="1"/>
        <end position="16"/>
    </location>
</feature>
<reference evidence="2 3" key="1">
    <citation type="submission" date="2018-10" db="EMBL/GenBank/DDBJ databases">
        <title>Sequencing the genomes of 1000 actinobacteria strains.</title>
        <authorList>
            <person name="Klenk H.-P."/>
        </authorList>
    </citation>
    <scope>NUCLEOTIDE SEQUENCE [LARGE SCALE GENOMIC DNA]</scope>
    <source>
        <strain evidence="2 3">DSM 43800</strain>
    </source>
</reference>
<evidence type="ECO:0000313" key="3">
    <source>
        <dbReference type="Proteomes" id="UP000282084"/>
    </source>
</evidence>
<evidence type="ECO:0008006" key="4">
    <source>
        <dbReference type="Google" id="ProtNLM"/>
    </source>
</evidence>
<dbReference type="EMBL" id="RBXO01000001">
    <property type="protein sequence ID" value="RKT54037.1"/>
    <property type="molecule type" value="Genomic_DNA"/>
</dbReference>